<reference evidence="1 2" key="1">
    <citation type="submission" date="2021-06" db="EMBL/GenBank/DDBJ databases">
        <title>Caerostris darwini draft genome.</title>
        <authorList>
            <person name="Kono N."/>
            <person name="Arakawa K."/>
        </authorList>
    </citation>
    <scope>NUCLEOTIDE SEQUENCE [LARGE SCALE GENOMIC DNA]</scope>
</reference>
<evidence type="ECO:0000313" key="1">
    <source>
        <dbReference type="EMBL" id="GIY48207.1"/>
    </source>
</evidence>
<accession>A0AAV4TTQ4</accession>
<dbReference type="AlphaFoldDB" id="A0AAV4TTQ4"/>
<proteinExistence type="predicted"/>
<keyword evidence="2" id="KW-1185">Reference proteome</keyword>
<gene>
    <name evidence="1" type="ORF">CDAR_493101</name>
</gene>
<name>A0AAV4TTQ4_9ARAC</name>
<evidence type="ECO:0000313" key="2">
    <source>
        <dbReference type="Proteomes" id="UP001054837"/>
    </source>
</evidence>
<organism evidence="1 2">
    <name type="scientific">Caerostris darwini</name>
    <dbReference type="NCBI Taxonomy" id="1538125"/>
    <lineage>
        <taxon>Eukaryota</taxon>
        <taxon>Metazoa</taxon>
        <taxon>Ecdysozoa</taxon>
        <taxon>Arthropoda</taxon>
        <taxon>Chelicerata</taxon>
        <taxon>Arachnida</taxon>
        <taxon>Araneae</taxon>
        <taxon>Araneomorphae</taxon>
        <taxon>Entelegynae</taxon>
        <taxon>Araneoidea</taxon>
        <taxon>Araneidae</taxon>
        <taxon>Caerostris</taxon>
    </lineage>
</organism>
<dbReference type="EMBL" id="BPLQ01010072">
    <property type="protein sequence ID" value="GIY48207.1"/>
    <property type="molecule type" value="Genomic_DNA"/>
</dbReference>
<protein>
    <submittedName>
        <fullName evidence="1">Uncharacterized protein</fullName>
    </submittedName>
</protein>
<comment type="caution">
    <text evidence="1">The sequence shown here is derived from an EMBL/GenBank/DDBJ whole genome shotgun (WGS) entry which is preliminary data.</text>
</comment>
<dbReference type="Proteomes" id="UP001054837">
    <property type="component" value="Unassembled WGS sequence"/>
</dbReference>
<sequence>MVTPKREHFADIPSVTVINTVFELDLFEANLDRSFSPICRRTMQQMREHIRLVTSSIESVEQNVAPTLESILGHISPCTPPWLNSPRDLSVVNSPSTVIQIEDDGNEFLPQRSREDLTSNLHLDYMSSSETVVF</sequence>